<gene>
    <name evidence="1" type="ORF">CVIRNUC_009478</name>
</gene>
<evidence type="ECO:0000313" key="2">
    <source>
        <dbReference type="Proteomes" id="UP001314263"/>
    </source>
</evidence>
<dbReference type="Gene3D" id="3.40.50.150">
    <property type="entry name" value="Vaccinia Virus protein VP39"/>
    <property type="match status" value="1"/>
</dbReference>
<dbReference type="SUPFAM" id="SSF53335">
    <property type="entry name" value="S-adenosyl-L-methionine-dependent methyltransferases"/>
    <property type="match status" value="1"/>
</dbReference>
<name>A0AAV1IIK8_9CHLO</name>
<dbReference type="InterPro" id="IPR019410">
    <property type="entry name" value="Methyltransf_16"/>
</dbReference>
<comment type="caution">
    <text evidence="1">The sequence shown here is derived from an EMBL/GenBank/DDBJ whole genome shotgun (WGS) entry which is preliminary data.</text>
</comment>
<accession>A0AAV1IIK8</accession>
<sequence length="225" mass="24618">MQESDAAVPALPDTVKDDIGLEVWQSSHVLCDFMMHSQPIKELILSATDILELGAGVGIPGVLCGMLDARAVTLTDYDAQVVAVERENLRLNGVTGRACQLDWRDRDAAAQLGAFDLILCADLLYASARVKDFVETVKLVLGPSGTMLFAHQIRRAITWDKGKRLPKLEEVDAPLELFQAEAGRASLFMKQLLVKEPAQHARDMGTEGSFLVLAFAWQRAALDSL</sequence>
<dbReference type="Proteomes" id="UP001314263">
    <property type="component" value="Unassembled WGS sequence"/>
</dbReference>
<dbReference type="EMBL" id="CAUYUE010000014">
    <property type="protein sequence ID" value="CAK0786265.1"/>
    <property type="molecule type" value="Genomic_DNA"/>
</dbReference>
<proteinExistence type="predicted"/>
<dbReference type="AlphaFoldDB" id="A0AAV1IIK8"/>
<keyword evidence="2" id="KW-1185">Reference proteome</keyword>
<evidence type="ECO:0000313" key="1">
    <source>
        <dbReference type="EMBL" id="CAK0786265.1"/>
    </source>
</evidence>
<reference evidence="1 2" key="1">
    <citation type="submission" date="2023-10" db="EMBL/GenBank/DDBJ databases">
        <authorList>
            <person name="Maclean D."/>
            <person name="Macfadyen A."/>
        </authorList>
    </citation>
    <scope>NUCLEOTIDE SEQUENCE [LARGE SCALE GENOMIC DNA]</scope>
</reference>
<dbReference type="Pfam" id="PF10294">
    <property type="entry name" value="Methyltransf_16"/>
    <property type="match status" value="1"/>
</dbReference>
<organism evidence="1 2">
    <name type="scientific">Coccomyxa viridis</name>
    <dbReference type="NCBI Taxonomy" id="1274662"/>
    <lineage>
        <taxon>Eukaryota</taxon>
        <taxon>Viridiplantae</taxon>
        <taxon>Chlorophyta</taxon>
        <taxon>core chlorophytes</taxon>
        <taxon>Trebouxiophyceae</taxon>
        <taxon>Trebouxiophyceae incertae sedis</taxon>
        <taxon>Coccomyxaceae</taxon>
        <taxon>Coccomyxa</taxon>
    </lineage>
</organism>
<protein>
    <submittedName>
        <fullName evidence="1">Uncharacterized protein</fullName>
    </submittedName>
</protein>
<dbReference type="PANTHER" id="PTHR14614">
    <property type="entry name" value="HEPATOCELLULAR CARCINOMA-ASSOCIATED ANTIGEN"/>
    <property type="match status" value="1"/>
</dbReference>
<dbReference type="CDD" id="cd02440">
    <property type="entry name" value="AdoMet_MTases"/>
    <property type="match status" value="1"/>
</dbReference>
<dbReference type="InterPro" id="IPR029063">
    <property type="entry name" value="SAM-dependent_MTases_sf"/>
</dbReference>